<keyword evidence="3" id="KW-1185">Reference proteome</keyword>
<evidence type="ECO:0000313" key="2">
    <source>
        <dbReference type="EMBL" id="NOV95650.1"/>
    </source>
</evidence>
<reference evidence="2 3" key="1">
    <citation type="submission" date="2020-05" db="EMBL/GenBank/DDBJ databases">
        <title>Genomic Encyclopedia of Type Strains, Phase III (KMG-III): the genomes of soil and plant-associated and newly described type strains.</title>
        <authorList>
            <person name="Whitman W."/>
        </authorList>
    </citation>
    <scope>NUCLEOTIDE SEQUENCE [LARGE SCALE GENOMIC DNA]</scope>
    <source>
        <strain evidence="2 3">KCTC 19046</strain>
    </source>
</reference>
<evidence type="ECO:0000313" key="3">
    <source>
        <dbReference type="Proteomes" id="UP000757540"/>
    </source>
</evidence>
<accession>A0ABX1ZYG4</accession>
<dbReference type="InterPro" id="IPR036390">
    <property type="entry name" value="WH_DNA-bd_sf"/>
</dbReference>
<dbReference type="Proteomes" id="UP000757540">
    <property type="component" value="Unassembled WGS sequence"/>
</dbReference>
<dbReference type="SUPFAM" id="SSF46785">
    <property type="entry name" value="Winged helix' DNA-binding domain"/>
    <property type="match status" value="1"/>
</dbReference>
<dbReference type="Gene3D" id="1.10.10.10">
    <property type="entry name" value="Winged helix-like DNA-binding domain superfamily/Winged helix DNA-binding domain"/>
    <property type="match status" value="1"/>
</dbReference>
<dbReference type="PANTHER" id="PTHR33164:SF99">
    <property type="entry name" value="MARR FAMILY REGULATORY PROTEIN"/>
    <property type="match status" value="1"/>
</dbReference>
<name>A0ABX1ZYG4_9MICO</name>
<dbReference type="InterPro" id="IPR000835">
    <property type="entry name" value="HTH_MarR-typ"/>
</dbReference>
<feature type="domain" description="HTH marR-type" evidence="1">
    <location>
        <begin position="20"/>
        <end position="156"/>
    </location>
</feature>
<comment type="caution">
    <text evidence="2">The sequence shown here is derived from an EMBL/GenBank/DDBJ whole genome shotgun (WGS) entry which is preliminary data.</text>
</comment>
<dbReference type="PANTHER" id="PTHR33164">
    <property type="entry name" value="TRANSCRIPTIONAL REGULATOR, MARR FAMILY"/>
    <property type="match status" value="1"/>
</dbReference>
<protein>
    <submittedName>
        <fullName evidence="2">DNA-binding MarR family transcriptional regulator</fullName>
    </submittedName>
</protein>
<dbReference type="Pfam" id="PF01047">
    <property type="entry name" value="MarR"/>
    <property type="match status" value="1"/>
</dbReference>
<sequence>MTSSSDAERDLHVPVDGVDEPGVWQDFILAVHLLEAALERQSQRDGGISHGQFKVLVLLSAAKDQTVGLKSLAESLRFSQSRISHALTTLERQGLVVRRPTTGGRRASEATLTNDGRRLVGRVLRAQRQEIRDALFAGLGTHGTAALGDISARIIEILDDQTTGPSES</sequence>
<dbReference type="GO" id="GO:0003677">
    <property type="term" value="F:DNA binding"/>
    <property type="evidence" value="ECO:0007669"/>
    <property type="project" value="UniProtKB-KW"/>
</dbReference>
<evidence type="ECO:0000259" key="1">
    <source>
        <dbReference type="PROSITE" id="PS50995"/>
    </source>
</evidence>
<dbReference type="InterPro" id="IPR036388">
    <property type="entry name" value="WH-like_DNA-bd_sf"/>
</dbReference>
<gene>
    <name evidence="2" type="ORF">HDG69_000203</name>
</gene>
<dbReference type="SMART" id="SM00347">
    <property type="entry name" value="HTH_MARR"/>
    <property type="match status" value="1"/>
</dbReference>
<dbReference type="EMBL" id="JABEZU010000001">
    <property type="protein sequence ID" value="NOV95650.1"/>
    <property type="molecule type" value="Genomic_DNA"/>
</dbReference>
<keyword evidence="2" id="KW-0238">DNA-binding</keyword>
<organism evidence="2 3">
    <name type="scientific">Isoptericola halotolerans</name>
    <dbReference type="NCBI Taxonomy" id="300560"/>
    <lineage>
        <taxon>Bacteria</taxon>
        <taxon>Bacillati</taxon>
        <taxon>Actinomycetota</taxon>
        <taxon>Actinomycetes</taxon>
        <taxon>Micrococcales</taxon>
        <taxon>Promicromonosporaceae</taxon>
        <taxon>Isoptericola</taxon>
    </lineage>
</organism>
<dbReference type="InterPro" id="IPR039422">
    <property type="entry name" value="MarR/SlyA-like"/>
</dbReference>
<dbReference type="PROSITE" id="PS50995">
    <property type="entry name" value="HTH_MARR_2"/>
    <property type="match status" value="1"/>
</dbReference>
<dbReference type="RefSeq" id="WP_171781927.1">
    <property type="nucleotide sequence ID" value="NZ_BAAAML010000002.1"/>
</dbReference>
<proteinExistence type="predicted"/>